<comment type="caution">
    <text evidence="2">The sequence shown here is derived from an EMBL/GenBank/DDBJ whole genome shotgun (WGS) entry which is preliminary data.</text>
</comment>
<feature type="domain" description="Histidine phosphotransferase ChpT C-terminal" evidence="1">
    <location>
        <begin position="78"/>
        <end position="189"/>
    </location>
</feature>
<reference evidence="3" key="1">
    <citation type="submission" date="2018-05" db="EMBL/GenBank/DDBJ databases">
        <authorList>
            <person name="Du Z."/>
            <person name="Wang X."/>
        </authorList>
    </citation>
    <scope>NUCLEOTIDE SEQUENCE [LARGE SCALE GENOMIC DNA]</scope>
    <source>
        <strain evidence="3">CQN31</strain>
    </source>
</reference>
<name>A0A317FDB6_9PROT</name>
<dbReference type="EMBL" id="QGNA01000004">
    <property type="protein sequence ID" value="PWS35548.1"/>
    <property type="molecule type" value="Genomic_DNA"/>
</dbReference>
<evidence type="ECO:0000313" key="3">
    <source>
        <dbReference type="Proteomes" id="UP000245765"/>
    </source>
</evidence>
<evidence type="ECO:0000259" key="1">
    <source>
        <dbReference type="Pfam" id="PF10090"/>
    </source>
</evidence>
<dbReference type="InterPro" id="IPR018762">
    <property type="entry name" value="ChpT_C"/>
</dbReference>
<dbReference type="AlphaFoldDB" id="A0A317FDB6"/>
<proteinExistence type="predicted"/>
<organism evidence="2 3">
    <name type="scientific">Falsiroseomonas bella</name>
    <dbReference type="NCBI Taxonomy" id="2184016"/>
    <lineage>
        <taxon>Bacteria</taxon>
        <taxon>Pseudomonadati</taxon>
        <taxon>Pseudomonadota</taxon>
        <taxon>Alphaproteobacteria</taxon>
        <taxon>Acetobacterales</taxon>
        <taxon>Roseomonadaceae</taxon>
        <taxon>Falsiroseomonas</taxon>
    </lineage>
</organism>
<keyword evidence="3" id="KW-1185">Reference proteome</keyword>
<dbReference type="Pfam" id="PF10090">
    <property type="entry name" value="HPTransfase"/>
    <property type="match status" value="1"/>
</dbReference>
<accession>A0A317FDB6</accession>
<dbReference type="OrthoDB" id="9803702at2"/>
<sequence>MAEGGASAQVGLAQAVCTRLCHDLGGPTGALAGALELLEGTADEAAEVARDAVRIIDRRLRFWRAAVGGPSSDLDVPTLAQLAEGLTLGRKAVVDFSGLAPAPIPPGLAQPLLMAMLVGVEAMPRGGILHVAGDPAEGIGLRPDGPGAAWPPGLAALLAGEKPVLTPRGIALPLLSALAAAGQVRLDLAMGATGPGLLMLVPRG</sequence>
<protein>
    <recommendedName>
        <fullName evidence="1">Histidine phosphotransferase ChpT C-terminal domain-containing protein</fullName>
    </recommendedName>
</protein>
<dbReference type="Gene3D" id="1.10.287.130">
    <property type="match status" value="1"/>
</dbReference>
<dbReference type="Gene3D" id="3.30.565.10">
    <property type="entry name" value="Histidine kinase-like ATPase, C-terminal domain"/>
    <property type="match status" value="1"/>
</dbReference>
<dbReference type="InterPro" id="IPR036890">
    <property type="entry name" value="HATPase_C_sf"/>
</dbReference>
<dbReference type="Proteomes" id="UP000245765">
    <property type="component" value="Unassembled WGS sequence"/>
</dbReference>
<evidence type="ECO:0000313" key="2">
    <source>
        <dbReference type="EMBL" id="PWS35548.1"/>
    </source>
</evidence>
<gene>
    <name evidence="2" type="ORF">DFH01_18285</name>
</gene>
<dbReference type="RefSeq" id="WP_109871915.1">
    <property type="nucleotide sequence ID" value="NZ_QGNA01000004.1"/>
</dbReference>